<dbReference type="PANTHER" id="PTHR48098:SF6">
    <property type="entry name" value="FERRI-BACILLIBACTIN ESTERASE BESA"/>
    <property type="match status" value="1"/>
</dbReference>
<name>A0ABY4ZWS3_9CAUL</name>
<gene>
    <name evidence="1" type="ORF">MZV50_05520</name>
</gene>
<reference evidence="1 2" key="1">
    <citation type="submission" date="2022-04" db="EMBL/GenBank/DDBJ databases">
        <title>Genome sequence of soybean root-associated Caulobacter segnis RL271.</title>
        <authorList>
            <person name="Longley R."/>
            <person name="Bonito G."/>
            <person name="Trigodet F."/>
            <person name="Crosson S."/>
            <person name="Fiebig A."/>
        </authorList>
    </citation>
    <scope>NUCLEOTIDE SEQUENCE [LARGE SCALE GENOMIC DNA]</scope>
    <source>
        <strain evidence="1 2">RL271</strain>
    </source>
</reference>
<keyword evidence="2" id="KW-1185">Reference proteome</keyword>
<sequence length="313" mass="34388">MRFSPRLAILAAALILSACGDTRRPTAIKGPVAERDAGAAGASAPSAVGGFVIENSTVIPLRSTVSGRDYEIYVKTPPGYDKPENANRRYPVLYLTDGPYTFQVASGLTRVPFNHGRFREFIIVGLSYARGEIPADSRRRDLTPWRDHEINGVTGGGEAFFTFLKQAAMPLVETRYRVDRADRTLAGQSYGGLFGLWVAFHEPELFRNYILTSPSIWFADRAVLRSEAAYAASHKDLPARIYLATGSREHPGPGGCADCDNDMVADQARLAAILKSRAYPGLEIRTNVVEDGFHETTFPIGLMQGLQWLYLKA</sequence>
<protein>
    <submittedName>
        <fullName evidence="1">Alpha/beta hydrolase-fold protein</fullName>
    </submittedName>
</protein>
<proteinExistence type="predicted"/>
<accession>A0ABY4ZWS3</accession>
<dbReference type="InterPro" id="IPR029058">
    <property type="entry name" value="AB_hydrolase_fold"/>
</dbReference>
<dbReference type="PROSITE" id="PS51257">
    <property type="entry name" value="PROKAR_LIPOPROTEIN"/>
    <property type="match status" value="1"/>
</dbReference>
<evidence type="ECO:0000313" key="2">
    <source>
        <dbReference type="Proteomes" id="UP001057520"/>
    </source>
</evidence>
<dbReference type="InterPro" id="IPR050583">
    <property type="entry name" value="Mycobacterial_A85_antigen"/>
</dbReference>
<keyword evidence="1" id="KW-0378">Hydrolase</keyword>
<dbReference type="EMBL" id="CP096040">
    <property type="protein sequence ID" value="USQ97018.1"/>
    <property type="molecule type" value="Genomic_DNA"/>
</dbReference>
<dbReference type="Gene3D" id="3.40.50.1820">
    <property type="entry name" value="alpha/beta hydrolase"/>
    <property type="match status" value="1"/>
</dbReference>
<dbReference type="Pfam" id="PF00756">
    <property type="entry name" value="Esterase"/>
    <property type="match status" value="1"/>
</dbReference>
<dbReference type="PANTHER" id="PTHR48098">
    <property type="entry name" value="ENTEROCHELIN ESTERASE-RELATED"/>
    <property type="match status" value="1"/>
</dbReference>
<evidence type="ECO:0000313" key="1">
    <source>
        <dbReference type="EMBL" id="USQ97018.1"/>
    </source>
</evidence>
<organism evidence="1 2">
    <name type="scientific">Caulobacter segnis</name>
    <dbReference type="NCBI Taxonomy" id="88688"/>
    <lineage>
        <taxon>Bacteria</taxon>
        <taxon>Pseudomonadati</taxon>
        <taxon>Pseudomonadota</taxon>
        <taxon>Alphaproteobacteria</taxon>
        <taxon>Caulobacterales</taxon>
        <taxon>Caulobacteraceae</taxon>
        <taxon>Caulobacter</taxon>
    </lineage>
</organism>
<dbReference type="GO" id="GO:0016787">
    <property type="term" value="F:hydrolase activity"/>
    <property type="evidence" value="ECO:0007669"/>
    <property type="project" value="UniProtKB-KW"/>
</dbReference>
<dbReference type="SUPFAM" id="SSF53474">
    <property type="entry name" value="alpha/beta-Hydrolases"/>
    <property type="match status" value="1"/>
</dbReference>
<dbReference type="Proteomes" id="UP001057520">
    <property type="component" value="Chromosome"/>
</dbReference>
<dbReference type="InterPro" id="IPR000801">
    <property type="entry name" value="Esterase-like"/>
</dbReference>